<organism evidence="2">
    <name type="scientific">Brassica campestris</name>
    <name type="common">Field mustard</name>
    <dbReference type="NCBI Taxonomy" id="3711"/>
    <lineage>
        <taxon>Eukaryota</taxon>
        <taxon>Viridiplantae</taxon>
        <taxon>Streptophyta</taxon>
        <taxon>Embryophyta</taxon>
        <taxon>Tracheophyta</taxon>
        <taxon>Spermatophyta</taxon>
        <taxon>Magnoliopsida</taxon>
        <taxon>eudicotyledons</taxon>
        <taxon>Gunneridae</taxon>
        <taxon>Pentapetalae</taxon>
        <taxon>rosids</taxon>
        <taxon>malvids</taxon>
        <taxon>Brassicales</taxon>
        <taxon>Brassicaceae</taxon>
        <taxon>Brassiceae</taxon>
        <taxon>Brassica</taxon>
    </lineage>
</organism>
<gene>
    <name evidence="2" type="ORF">BRAA03T10908Z</name>
    <name evidence="1" type="ORF">BRAPAZ1V2_A03P16110.2</name>
</gene>
<name>A0A3P6A3X8_BRACM</name>
<reference evidence="2" key="1">
    <citation type="submission" date="2018-11" db="EMBL/GenBank/DDBJ databases">
        <authorList>
            <consortium name="Genoscope - CEA"/>
            <person name="William W."/>
        </authorList>
    </citation>
    <scope>NUCLEOTIDE SEQUENCE</scope>
</reference>
<dbReference type="EMBL" id="LR031572">
    <property type="protein sequence ID" value="VDC79690.1"/>
    <property type="molecule type" value="Genomic_DNA"/>
</dbReference>
<protein>
    <submittedName>
        <fullName evidence="1">Uncharacterized protein</fullName>
    </submittedName>
</protein>
<evidence type="ECO:0000313" key="1">
    <source>
        <dbReference type="EMBL" id="CAG7880268.1"/>
    </source>
</evidence>
<dbReference type="Gramene" id="A03p16110.2_BraZ1">
    <property type="protein sequence ID" value="A03p16110.2_BraZ1.CDS"/>
    <property type="gene ID" value="A03g16110.2_BraZ1"/>
</dbReference>
<evidence type="ECO:0000313" key="2">
    <source>
        <dbReference type="EMBL" id="VDC79690.1"/>
    </source>
</evidence>
<sequence>MPCLHDAIDVNKIRVIEFPIAENAKGLTSLVRIK</sequence>
<dbReference type="Proteomes" id="UP000694005">
    <property type="component" value="Chromosome A03"/>
</dbReference>
<accession>A0A3P6A3X8</accession>
<dbReference type="AlphaFoldDB" id="A0A3P6A3X8"/>
<proteinExistence type="predicted"/>
<dbReference type="EMBL" id="LS974619">
    <property type="protein sequence ID" value="CAG7880268.1"/>
    <property type="molecule type" value="Genomic_DNA"/>
</dbReference>